<proteinExistence type="predicted"/>
<keyword evidence="3" id="KW-1185">Reference proteome</keyword>
<comment type="caution">
    <text evidence="2">The sequence shown here is derived from an EMBL/GenBank/DDBJ whole genome shotgun (WGS) entry which is preliminary data.</text>
</comment>
<gene>
    <name evidence="2" type="ORF">QLQ84_01660</name>
</gene>
<evidence type="ECO:0000259" key="1">
    <source>
        <dbReference type="Pfam" id="PF13817"/>
    </source>
</evidence>
<accession>A0ABT6VES8</accession>
<evidence type="ECO:0000313" key="3">
    <source>
        <dbReference type="Proteomes" id="UP001244242"/>
    </source>
</evidence>
<dbReference type="EMBL" id="JASCQO010000009">
    <property type="protein sequence ID" value="MDI5932487.1"/>
    <property type="molecule type" value="Genomic_DNA"/>
</dbReference>
<evidence type="ECO:0000313" key="2">
    <source>
        <dbReference type="EMBL" id="MDI5932487.1"/>
    </source>
</evidence>
<sequence length="48" mass="5467">MQGVDPYTYLVDVLQRVAIHPASRVDELTPRRWKALFADAPLRSDIEG</sequence>
<protein>
    <submittedName>
        <fullName evidence="2">Transposase domain-containing protein</fullName>
    </submittedName>
</protein>
<dbReference type="Proteomes" id="UP001244242">
    <property type="component" value="Unassembled WGS sequence"/>
</dbReference>
<organism evidence="2 3">
    <name type="scientific">Halomonas kalidii</name>
    <dbReference type="NCBI Taxonomy" id="3043293"/>
    <lineage>
        <taxon>Bacteria</taxon>
        <taxon>Pseudomonadati</taxon>
        <taxon>Pseudomonadota</taxon>
        <taxon>Gammaproteobacteria</taxon>
        <taxon>Oceanospirillales</taxon>
        <taxon>Halomonadaceae</taxon>
        <taxon>Halomonas</taxon>
    </lineage>
</organism>
<feature type="domain" description="Transposase IS66 C-terminal" evidence="1">
    <location>
        <begin position="2"/>
        <end position="30"/>
    </location>
</feature>
<dbReference type="InterPro" id="IPR039552">
    <property type="entry name" value="IS66_C"/>
</dbReference>
<name>A0ABT6VES8_9GAMM</name>
<reference evidence="2 3" key="1">
    <citation type="submission" date="2023-04" db="EMBL/GenBank/DDBJ databases">
        <title>Halomonas strains isolated from rhizosphere soil.</title>
        <authorList>
            <person name="Xu L."/>
            <person name="Sun J.-Q."/>
        </authorList>
    </citation>
    <scope>NUCLEOTIDE SEQUENCE [LARGE SCALE GENOMIC DNA]</scope>
    <source>
        <strain evidence="2 3">LN1S58</strain>
    </source>
</reference>
<dbReference type="Pfam" id="PF13817">
    <property type="entry name" value="DDE_Tnp_IS66_C"/>
    <property type="match status" value="1"/>
</dbReference>